<dbReference type="CDD" id="cd20336">
    <property type="entry name" value="Rcat_RBR"/>
    <property type="match status" value="1"/>
</dbReference>
<evidence type="ECO:0000313" key="9">
    <source>
        <dbReference type="Proteomes" id="UP000193642"/>
    </source>
</evidence>
<evidence type="ECO:0000256" key="4">
    <source>
        <dbReference type="ARBA" id="ARBA00022771"/>
    </source>
</evidence>
<dbReference type="GO" id="GO:0016740">
    <property type="term" value="F:transferase activity"/>
    <property type="evidence" value="ECO:0007669"/>
    <property type="project" value="UniProtKB-KW"/>
</dbReference>
<evidence type="ECO:0000256" key="6">
    <source>
        <dbReference type="ARBA" id="ARBA00022833"/>
    </source>
</evidence>
<dbReference type="PANTHER" id="PTHR28080">
    <property type="entry name" value="PEROXISOMAL BIOGENESIS FACTOR 3"/>
    <property type="match status" value="1"/>
</dbReference>
<dbReference type="OrthoDB" id="45930at2759"/>
<dbReference type="Pfam" id="PF22191">
    <property type="entry name" value="IBR_1"/>
    <property type="match status" value="1"/>
</dbReference>
<evidence type="ECO:0000256" key="1">
    <source>
        <dbReference type="ARBA" id="ARBA00022679"/>
    </source>
</evidence>
<gene>
    <name evidence="8" type="ORF">BCR33DRAFT_845714</name>
</gene>
<keyword evidence="9" id="KW-1185">Reference proteome</keyword>
<dbReference type="Gene3D" id="1.20.120.1750">
    <property type="match status" value="1"/>
</dbReference>
<dbReference type="AlphaFoldDB" id="A0A1Y2CZZ0"/>
<dbReference type="SUPFAM" id="SSF57850">
    <property type="entry name" value="RING/U-box"/>
    <property type="match status" value="1"/>
</dbReference>
<dbReference type="GO" id="GO:0045046">
    <property type="term" value="P:protein import into peroxisome membrane"/>
    <property type="evidence" value="ECO:0007669"/>
    <property type="project" value="TreeGrafter"/>
</dbReference>
<dbReference type="GO" id="GO:0030674">
    <property type="term" value="F:protein-macromolecule adaptor activity"/>
    <property type="evidence" value="ECO:0007669"/>
    <property type="project" value="TreeGrafter"/>
</dbReference>
<dbReference type="Proteomes" id="UP000193642">
    <property type="component" value="Unassembled WGS sequence"/>
</dbReference>
<reference evidence="8 9" key="1">
    <citation type="submission" date="2016-07" db="EMBL/GenBank/DDBJ databases">
        <title>Pervasive Adenine N6-methylation of Active Genes in Fungi.</title>
        <authorList>
            <consortium name="DOE Joint Genome Institute"/>
            <person name="Mondo S.J."/>
            <person name="Dannebaum R.O."/>
            <person name="Kuo R.C."/>
            <person name="Labutti K."/>
            <person name="Haridas S."/>
            <person name="Kuo A."/>
            <person name="Salamov A."/>
            <person name="Ahrendt S.R."/>
            <person name="Lipzen A."/>
            <person name="Sullivan W."/>
            <person name="Andreopoulos W.B."/>
            <person name="Clum A."/>
            <person name="Lindquist E."/>
            <person name="Daum C."/>
            <person name="Ramamoorthy G.K."/>
            <person name="Gryganskyi A."/>
            <person name="Culley D."/>
            <person name="Magnuson J.K."/>
            <person name="James T.Y."/>
            <person name="O'Malley M.A."/>
            <person name="Stajich J.E."/>
            <person name="Spatafora J.W."/>
            <person name="Visel A."/>
            <person name="Grigoriev I.V."/>
        </authorList>
    </citation>
    <scope>NUCLEOTIDE SEQUENCE [LARGE SCALE GENOMIC DNA]</scope>
    <source>
        <strain evidence="8 9">JEL800</strain>
    </source>
</reference>
<dbReference type="InterPro" id="IPR006966">
    <property type="entry name" value="Peroxin-3"/>
</dbReference>
<dbReference type="GO" id="GO:0005778">
    <property type="term" value="C:peroxisomal membrane"/>
    <property type="evidence" value="ECO:0007669"/>
    <property type="project" value="InterPro"/>
</dbReference>
<comment type="caution">
    <text evidence="8">The sequence shown here is derived from an EMBL/GenBank/DDBJ whole genome shotgun (WGS) entry which is preliminary data.</text>
</comment>
<keyword evidence="2" id="KW-0479">Metal-binding</keyword>
<evidence type="ECO:0000256" key="3">
    <source>
        <dbReference type="ARBA" id="ARBA00022737"/>
    </source>
</evidence>
<keyword evidence="3" id="KW-0677">Repeat</keyword>
<proteinExistence type="predicted"/>
<evidence type="ECO:0000259" key="7">
    <source>
        <dbReference type="PROSITE" id="PS51873"/>
    </source>
</evidence>
<protein>
    <recommendedName>
        <fullName evidence="7">RING-type domain-containing protein</fullName>
    </recommendedName>
</protein>
<keyword evidence="1" id="KW-0808">Transferase</keyword>
<evidence type="ECO:0000256" key="2">
    <source>
        <dbReference type="ARBA" id="ARBA00022723"/>
    </source>
</evidence>
<evidence type="ECO:0000256" key="5">
    <source>
        <dbReference type="ARBA" id="ARBA00022786"/>
    </source>
</evidence>
<dbReference type="PANTHER" id="PTHR28080:SF1">
    <property type="entry name" value="PEROXISOMAL BIOGENESIS FACTOR 3"/>
    <property type="match status" value="1"/>
</dbReference>
<keyword evidence="6" id="KW-0862">Zinc</keyword>
<evidence type="ECO:0000313" key="8">
    <source>
        <dbReference type="EMBL" id="ORY52591.1"/>
    </source>
</evidence>
<dbReference type="GO" id="GO:0008270">
    <property type="term" value="F:zinc ion binding"/>
    <property type="evidence" value="ECO:0007669"/>
    <property type="project" value="UniProtKB-KW"/>
</dbReference>
<dbReference type="EMBL" id="MCGO01000003">
    <property type="protein sequence ID" value="ORY52591.1"/>
    <property type="molecule type" value="Genomic_DNA"/>
</dbReference>
<accession>A0A1Y2CZZ0</accession>
<dbReference type="InterPro" id="IPR044066">
    <property type="entry name" value="TRIAD_supradom"/>
</dbReference>
<dbReference type="STRING" id="329046.A0A1Y2CZZ0"/>
<organism evidence="8 9">
    <name type="scientific">Rhizoclosmatium globosum</name>
    <dbReference type="NCBI Taxonomy" id="329046"/>
    <lineage>
        <taxon>Eukaryota</taxon>
        <taxon>Fungi</taxon>
        <taxon>Fungi incertae sedis</taxon>
        <taxon>Chytridiomycota</taxon>
        <taxon>Chytridiomycota incertae sedis</taxon>
        <taxon>Chytridiomycetes</taxon>
        <taxon>Chytridiales</taxon>
        <taxon>Chytriomycetaceae</taxon>
        <taxon>Rhizoclosmatium</taxon>
    </lineage>
</organism>
<keyword evidence="4" id="KW-0863">Zinc-finger</keyword>
<name>A0A1Y2CZZ0_9FUNG</name>
<keyword evidence="5" id="KW-0833">Ubl conjugation pathway</keyword>
<dbReference type="Pfam" id="PF04882">
    <property type="entry name" value="Peroxin-3"/>
    <property type="match status" value="3"/>
</dbReference>
<feature type="domain" description="RING-type" evidence="7">
    <location>
        <begin position="1"/>
        <end position="197"/>
    </location>
</feature>
<sequence>MALAVLKDRTTFPAKCCGTQFPFEWIKQVLPLEEYEKYQRFHTDMWFRNADDSEHREAVQSIGGTICPNCGCGVVKLDGCDHECVYEMAKHTLGKPKCCRLEFSRTYVESVLSAEEMLQFQHFHQAVSSKGMRKMDKEYKAVVAQNGFKHCPSCGVGIDKDGGCTHVVCGICATEFCYTCGLEIVEDSLGCECAAREYYHERDSQKMTQKKGSLVGRVLLGTAALVGTGYVLYRYAMHKLEESEQNAQRDRAAKQQLKLRFEQNQKDCSVSVAKLLPVAEAQLGPYCGVEETTAALQQLRTMTDLSPDEARLRKVDLWENLKVASFTRSITALYLVCLLYCFTHVQLNLVGRFTYLAAVAPDAKGISVDTERKFIMFSWYLYIKAVGSGLAGVSVSDEVTSDELMSHIASIRASVEEWGVSGAGIHFGFTSVLLPSAGKELQILREAMNEDRAAGKIVIVKEDEDLISMLNEMRDFLESTDFAVVFRKCLDKSFGILESQIKNTYSQPNLFPSTKRSRNRFSPEVLSGDEKNRVLVVLEAVPDVKALSALIYTEWSNVLEQ</sequence>
<dbReference type="PROSITE" id="PS51873">
    <property type="entry name" value="TRIAD"/>
    <property type="match status" value="1"/>
</dbReference>